<evidence type="ECO:0000313" key="5">
    <source>
        <dbReference type="Proteomes" id="UP001642484"/>
    </source>
</evidence>
<name>A0ABP0K0R1_9DINO</name>
<dbReference type="SMART" id="SM00248">
    <property type="entry name" value="ANK"/>
    <property type="match status" value="5"/>
</dbReference>
<comment type="caution">
    <text evidence="4">The sequence shown here is derived from an EMBL/GenBank/DDBJ whole genome shotgun (WGS) entry which is preliminary data.</text>
</comment>
<dbReference type="EMBL" id="CAXAMN010007113">
    <property type="protein sequence ID" value="CAK9020356.1"/>
    <property type="molecule type" value="Genomic_DNA"/>
</dbReference>
<dbReference type="PANTHER" id="PTHR24198">
    <property type="entry name" value="ANKYRIN REPEAT AND PROTEIN KINASE DOMAIN-CONTAINING PROTEIN"/>
    <property type="match status" value="1"/>
</dbReference>
<evidence type="ECO:0000313" key="4">
    <source>
        <dbReference type="EMBL" id="CAK9020356.1"/>
    </source>
</evidence>
<reference evidence="4 5" key="1">
    <citation type="submission" date="2024-02" db="EMBL/GenBank/DDBJ databases">
        <authorList>
            <person name="Chen Y."/>
            <person name="Shah S."/>
            <person name="Dougan E. K."/>
            <person name="Thang M."/>
            <person name="Chan C."/>
        </authorList>
    </citation>
    <scope>NUCLEOTIDE SEQUENCE [LARGE SCALE GENOMIC DNA]</scope>
</reference>
<dbReference type="PROSITE" id="PS50088">
    <property type="entry name" value="ANK_REPEAT"/>
    <property type="match status" value="1"/>
</dbReference>
<dbReference type="Proteomes" id="UP001642484">
    <property type="component" value="Unassembled WGS sequence"/>
</dbReference>
<evidence type="ECO:0000256" key="3">
    <source>
        <dbReference type="PROSITE-ProRule" id="PRU00023"/>
    </source>
</evidence>
<protein>
    <submittedName>
        <fullName evidence="4">Uncharacterized protein</fullName>
    </submittedName>
</protein>
<proteinExistence type="predicted"/>
<keyword evidence="5" id="KW-1185">Reference proteome</keyword>
<evidence type="ECO:0000256" key="1">
    <source>
        <dbReference type="ARBA" id="ARBA00022737"/>
    </source>
</evidence>
<dbReference type="InterPro" id="IPR036770">
    <property type="entry name" value="Ankyrin_rpt-contain_sf"/>
</dbReference>
<keyword evidence="2 3" id="KW-0040">ANK repeat</keyword>
<evidence type="ECO:0000256" key="2">
    <source>
        <dbReference type="ARBA" id="ARBA00023043"/>
    </source>
</evidence>
<gene>
    <name evidence="4" type="ORF">CCMP2556_LOCUS14027</name>
</gene>
<dbReference type="Pfam" id="PF00023">
    <property type="entry name" value="Ank"/>
    <property type="match status" value="1"/>
</dbReference>
<accession>A0ABP0K0R1</accession>
<dbReference type="InterPro" id="IPR002110">
    <property type="entry name" value="Ankyrin_rpt"/>
</dbReference>
<dbReference type="PANTHER" id="PTHR24198:SF165">
    <property type="entry name" value="ANKYRIN REPEAT-CONTAINING PROTEIN-RELATED"/>
    <property type="match status" value="1"/>
</dbReference>
<dbReference type="Gene3D" id="1.25.40.20">
    <property type="entry name" value="Ankyrin repeat-containing domain"/>
    <property type="match status" value="2"/>
</dbReference>
<feature type="repeat" description="ANK" evidence="3">
    <location>
        <begin position="531"/>
        <end position="563"/>
    </location>
</feature>
<dbReference type="SUPFAM" id="SSF48403">
    <property type="entry name" value="Ankyrin repeat"/>
    <property type="match status" value="1"/>
</dbReference>
<organism evidence="4 5">
    <name type="scientific">Durusdinium trenchii</name>
    <dbReference type="NCBI Taxonomy" id="1381693"/>
    <lineage>
        <taxon>Eukaryota</taxon>
        <taxon>Sar</taxon>
        <taxon>Alveolata</taxon>
        <taxon>Dinophyceae</taxon>
        <taxon>Suessiales</taxon>
        <taxon>Symbiodiniaceae</taxon>
        <taxon>Durusdinium</taxon>
    </lineage>
</organism>
<sequence>MGTGSSRCVGRCGAEVPNVNLEPVHELSFPMYVVKVRDFLAMSGPPEAHCQIRQRLHAWQPGMFVIFVSHQWLGHVHPDPAGEQMQVLRDALGGLINGSLQIEVDLISALRQQDVRTFTAETRQCVADGFIFLDWFAIPQVTVRVEGVNEDVRSKAAAAVQSIPAYVEMCNLFIALVPELVHTATGQSCNYTSWLARGWCRAELWCHLLSNKADTSVIVVHSATEAEFMFPLDWQDSTIAAGAFTVEADREVVMKLGQVALDSKIESLSTSGPNLDLYRFYLACRPRMLGQEPIAWDLYNFLRCFRFGTFQHAVHDRHNMNGLLCALFSEDVQMLRLLLQHRADVNFRIRGLTSLGYFDSQTLLMAAVKSNQGVLVMKTLLDLRADPDLIGDRGENAAYLARSPLHVKMLLEARADLHAVGGPGFGLTPLNGVASHADTETVLAMLEAQCDPNPPLAGFGFSPLHGAVLFARRNRHAQQSAELLVKQRADVNCRAEPKGRCYLLCRAAGVHCAMMGFSASSMMMRYFASLPGITPLGMSALIGDLSLTKLLLESSAELIANDRGDTPEDLAKTMRHEALLPSLVPTFST</sequence>
<keyword evidence="1" id="KW-0677">Repeat</keyword>